<proteinExistence type="predicted"/>
<protein>
    <submittedName>
        <fullName evidence="3">Uncharacterized protein</fullName>
    </submittedName>
</protein>
<dbReference type="GeneTree" id="ENSGT00740000115898"/>
<feature type="chain" id="PRO_5044328579" evidence="2">
    <location>
        <begin position="28"/>
        <end position="574"/>
    </location>
</feature>
<feature type="signal peptide" evidence="2">
    <location>
        <begin position="1"/>
        <end position="27"/>
    </location>
</feature>
<keyword evidence="4" id="KW-1185">Reference proteome</keyword>
<reference evidence="3 4" key="1">
    <citation type="submission" date="2020-06" db="EMBL/GenBank/DDBJ databases">
        <authorList>
            <consortium name="Wellcome Sanger Institute Data Sharing"/>
        </authorList>
    </citation>
    <scope>NUCLEOTIDE SEQUENCE [LARGE SCALE GENOMIC DNA]</scope>
</reference>
<keyword evidence="1" id="KW-0812">Transmembrane</keyword>
<reference evidence="3" key="3">
    <citation type="submission" date="2025-09" db="UniProtKB">
        <authorList>
            <consortium name="Ensembl"/>
        </authorList>
    </citation>
    <scope>IDENTIFICATION</scope>
</reference>
<name>A0AAY4D3Z4_9TELE</name>
<evidence type="ECO:0000313" key="3">
    <source>
        <dbReference type="Ensembl" id="ENSDCDP00010040113.1"/>
    </source>
</evidence>
<gene>
    <name evidence="3" type="primary">bmb</name>
</gene>
<keyword evidence="2" id="KW-0732">Signal</keyword>
<sequence length="574" mass="62973">MYQKAPRLAPWGLLLWVLAGHFGSAAAFFGWMKKAAPDPAPTPSAAANVHQNLPLAEPPPFEIAVADDKILAEAKQMELSPLDSCHFRVVAQLRSTCGSLSEENLAKLGVALFNCQAEVEGRRTFPCSEDMSIKECTADMDSDTWNAYHIVSNRARAVCYATRQQHFRRRAELTVNALISTATSQLDAMKDLKEGQRELRDLTAASLDRLLEGHTALQLHQGALKEGQEQLDASISGNLRRLADEKALISTGQELVAQLIQGVAQRMENMTEQLKGQGSEVNQGHQAIMEDLAEVRGRAQDIYSKMEENMAEFLQQQDNTAHFYSELLGKLERMNGTLGYMLLYLDNMQSRLEDRLHLIQGYLGWAGLSLCAVWTCVVHAGYFLLCALLLSFLQCPAFSRLSLLITVPVNAIAEVNQQPVAGLCCGCCGSFLQSGERYPAVLYQLLQVRSTFYCLAEGDPSMVATSPPQAHGLPRFSHCSQITTSHSTPRLKSWPNLAGGVFDVPQRNLRGVLDSVDPPHGCSPNQSVSSNSSFSGRPLCSGTTKLGQPCKKRALQGQDFCRVHEGGNASYSRL</sequence>
<feature type="transmembrane region" description="Helical" evidence="1">
    <location>
        <begin position="362"/>
        <end position="393"/>
    </location>
</feature>
<evidence type="ECO:0000256" key="2">
    <source>
        <dbReference type="SAM" id="SignalP"/>
    </source>
</evidence>
<evidence type="ECO:0000313" key="4">
    <source>
        <dbReference type="Proteomes" id="UP000694580"/>
    </source>
</evidence>
<dbReference type="PANTHER" id="PTHR33538">
    <property type="entry name" value="PROTEIN GAMETE EXPRESSED 1"/>
    <property type="match status" value="1"/>
</dbReference>
<dbReference type="Ensembl" id="ENSDCDT00010049935.1">
    <property type="protein sequence ID" value="ENSDCDP00010040113.1"/>
    <property type="gene ID" value="ENSDCDG00010025650.1"/>
</dbReference>
<dbReference type="Proteomes" id="UP000694580">
    <property type="component" value="Chromosome 17"/>
</dbReference>
<dbReference type="PANTHER" id="PTHR33538:SF1">
    <property type="entry name" value="PROTEIN BRAMBLEBERRY"/>
    <property type="match status" value="1"/>
</dbReference>
<dbReference type="AlphaFoldDB" id="A0AAY4D3Z4"/>
<evidence type="ECO:0000256" key="1">
    <source>
        <dbReference type="SAM" id="Phobius"/>
    </source>
</evidence>
<reference evidence="3" key="2">
    <citation type="submission" date="2025-08" db="UniProtKB">
        <authorList>
            <consortium name="Ensembl"/>
        </authorList>
    </citation>
    <scope>IDENTIFICATION</scope>
</reference>
<organism evidence="3 4">
    <name type="scientific">Denticeps clupeoides</name>
    <name type="common">denticle herring</name>
    <dbReference type="NCBI Taxonomy" id="299321"/>
    <lineage>
        <taxon>Eukaryota</taxon>
        <taxon>Metazoa</taxon>
        <taxon>Chordata</taxon>
        <taxon>Craniata</taxon>
        <taxon>Vertebrata</taxon>
        <taxon>Euteleostomi</taxon>
        <taxon>Actinopterygii</taxon>
        <taxon>Neopterygii</taxon>
        <taxon>Teleostei</taxon>
        <taxon>Clupei</taxon>
        <taxon>Clupeiformes</taxon>
        <taxon>Denticipitoidei</taxon>
        <taxon>Denticipitidae</taxon>
        <taxon>Denticeps</taxon>
    </lineage>
</organism>
<accession>A0AAY4D3Z4</accession>
<keyword evidence="1" id="KW-1133">Transmembrane helix</keyword>
<dbReference type="InterPro" id="IPR040346">
    <property type="entry name" value="GEX1/Brambleberry"/>
</dbReference>
<keyword evidence="1" id="KW-0472">Membrane</keyword>